<dbReference type="AlphaFoldDB" id="E5XSJ1"/>
<dbReference type="HOGENOM" id="CLU_891080_0_0_11"/>
<keyword evidence="3" id="KW-1185">Reference proteome</keyword>
<proteinExistence type="predicted"/>
<evidence type="ECO:0000313" key="3">
    <source>
        <dbReference type="Proteomes" id="UP000004816"/>
    </source>
</evidence>
<dbReference type="OrthoDB" id="9764804at2"/>
<accession>E5XSJ1</accession>
<dbReference type="STRING" id="679197.HMPREF9336_02463"/>
<evidence type="ECO:0000256" key="1">
    <source>
        <dbReference type="SAM" id="MobiDB-lite"/>
    </source>
</evidence>
<dbReference type="PROSITE" id="PS51257">
    <property type="entry name" value="PROKAR_LIPOPROTEIN"/>
    <property type="match status" value="1"/>
</dbReference>
<dbReference type="EMBL" id="ACZI02000002">
    <property type="protein sequence ID" value="EFV12668.2"/>
    <property type="molecule type" value="Genomic_DNA"/>
</dbReference>
<dbReference type="RefSeq" id="WP_021030347.1">
    <property type="nucleotide sequence ID" value="NZ_KI391953.1"/>
</dbReference>
<evidence type="ECO:0000313" key="2">
    <source>
        <dbReference type="EMBL" id="EFV12668.2"/>
    </source>
</evidence>
<protein>
    <recommendedName>
        <fullName evidence="4">DUF3558 domain-containing protein</fullName>
    </recommendedName>
</protein>
<reference evidence="2 3" key="1">
    <citation type="journal article" date="2011" name="Stand. Genomic Sci.">
        <title>High quality draft genome sequence of Segniliparus rugosus CDC 945(T)= (ATCC BAA-974(T)).</title>
        <authorList>
            <person name="Earl A.M."/>
            <person name="Desjardins C.A."/>
            <person name="Fitzgerald M.G."/>
            <person name="Arachchi H.M."/>
            <person name="Zeng Q."/>
            <person name="Mehta T."/>
            <person name="Griggs A."/>
            <person name="Birren B.W."/>
            <person name="Toney N.C."/>
            <person name="Carr J."/>
            <person name="Posey J."/>
            <person name="Butler W.R."/>
        </authorList>
    </citation>
    <scope>NUCLEOTIDE SEQUENCE [LARGE SCALE GENOMIC DNA]</scope>
    <source>
        <strain evidence="3">ATCC BAA-974 / DSM 45345 / CCUG 50838 / CIP 108380 / JCM 13579 / CDC 945</strain>
    </source>
</reference>
<gene>
    <name evidence="2" type="ORF">HMPREF9336_02463</name>
</gene>
<comment type="caution">
    <text evidence="2">The sequence shown here is derived from an EMBL/GenBank/DDBJ whole genome shotgun (WGS) entry which is preliminary data.</text>
</comment>
<evidence type="ECO:0008006" key="4">
    <source>
        <dbReference type="Google" id="ProtNLM"/>
    </source>
</evidence>
<dbReference type="Proteomes" id="UP000004816">
    <property type="component" value="Unassembled WGS sequence"/>
</dbReference>
<sequence length="319" mass="33728">MRRSATTRSVLALLSLLAAGCGKEENQTPVGADPLNWRLADVCAGVRAQDLSELASGPLSQERLDDPDRTGCVFTDSSGADRFSAALVYVGYDPRDLALLSPQQGRPAPAKAWQRQIDLDGRPALVVGESADDCQVLLPLSGEQDGWSVRFEFQPTKPAPEASACGAHLPLLQKAAEKLPDLLRDPAGPASAPPSADPASQTLADSCAQFRAAKTRASAMTLPLLDAAGQPLSSESAKAMEISKPAAVEGLLDSSATARRLAARPLPAQLRAELKLYARNVDLFRAKLKGPLQTGEVYLRLALAIQVNEAKALTFCPAE</sequence>
<name>E5XSJ1_SEGRC</name>
<feature type="region of interest" description="Disordered" evidence="1">
    <location>
        <begin position="182"/>
        <end position="203"/>
    </location>
</feature>
<organism evidence="2 3">
    <name type="scientific">Segniliparus rugosus (strain ATCC BAA-974 / DSM 45345 / CCUG 50838 / CIP 108380 / JCM 13579 / CDC 945)</name>
    <dbReference type="NCBI Taxonomy" id="679197"/>
    <lineage>
        <taxon>Bacteria</taxon>
        <taxon>Bacillati</taxon>
        <taxon>Actinomycetota</taxon>
        <taxon>Actinomycetes</taxon>
        <taxon>Mycobacteriales</taxon>
        <taxon>Segniliparaceae</taxon>
        <taxon>Segniliparus</taxon>
    </lineage>
</organism>